<accession>A0ABQ2G6M2</accession>
<name>A0ABQ2G6M2_9DEIO</name>
<dbReference type="EMBL" id="BMOL01000005">
    <property type="protein sequence ID" value="GGL77939.1"/>
    <property type="molecule type" value="Genomic_DNA"/>
</dbReference>
<keyword evidence="2" id="KW-1185">Reference proteome</keyword>
<sequence>MNAPLSHLIELPLHPTPAQARTLLRLGQAHSLAGLLAMDQAYLAIGHQDVALTALVDGPDHPDRTPAGEAAALAATPLFADCPASTLEYAVSSYRASLHRCKVHNYSDLPGVGTSRIVAGHSLVSLAGPSTLSIGGVGMVRADLHRLPDWALNALRRGPEPEDRDASPAPAHTEIRYSGWAYIEREWVDGRWAWTVELDFTETW</sequence>
<dbReference type="RefSeq" id="WP_188970496.1">
    <property type="nucleotide sequence ID" value="NZ_BMOL01000005.1"/>
</dbReference>
<reference evidence="2" key="1">
    <citation type="journal article" date="2019" name="Int. J. Syst. Evol. Microbiol.">
        <title>The Global Catalogue of Microorganisms (GCM) 10K type strain sequencing project: providing services to taxonomists for standard genome sequencing and annotation.</title>
        <authorList>
            <consortium name="The Broad Institute Genomics Platform"/>
            <consortium name="The Broad Institute Genome Sequencing Center for Infectious Disease"/>
            <person name="Wu L."/>
            <person name="Ma J."/>
        </authorList>
    </citation>
    <scope>NUCLEOTIDE SEQUENCE [LARGE SCALE GENOMIC DNA]</scope>
    <source>
        <strain evidence="2">JCM 15442</strain>
    </source>
</reference>
<gene>
    <name evidence="1" type="ORF">GCM10010840_14790</name>
</gene>
<protein>
    <submittedName>
        <fullName evidence="1">Uncharacterized protein</fullName>
    </submittedName>
</protein>
<proteinExistence type="predicted"/>
<evidence type="ECO:0000313" key="1">
    <source>
        <dbReference type="EMBL" id="GGL77939.1"/>
    </source>
</evidence>
<comment type="caution">
    <text evidence="1">The sequence shown here is derived from an EMBL/GenBank/DDBJ whole genome shotgun (WGS) entry which is preliminary data.</text>
</comment>
<evidence type="ECO:0000313" key="2">
    <source>
        <dbReference type="Proteomes" id="UP000639973"/>
    </source>
</evidence>
<organism evidence="1 2">
    <name type="scientific">Deinococcus aerolatus</name>
    <dbReference type="NCBI Taxonomy" id="522487"/>
    <lineage>
        <taxon>Bacteria</taxon>
        <taxon>Thermotogati</taxon>
        <taxon>Deinococcota</taxon>
        <taxon>Deinococci</taxon>
        <taxon>Deinococcales</taxon>
        <taxon>Deinococcaceae</taxon>
        <taxon>Deinococcus</taxon>
    </lineage>
</organism>
<dbReference type="Proteomes" id="UP000639973">
    <property type="component" value="Unassembled WGS sequence"/>
</dbReference>